<proteinExistence type="inferred from homology"/>
<protein>
    <recommendedName>
        <fullName evidence="5">ABC transport system ATP-binding protein</fullName>
    </recommendedName>
</protein>
<dbReference type="Proteomes" id="UP000092574">
    <property type="component" value="Chromosome"/>
</dbReference>
<reference evidence="3" key="1">
    <citation type="submission" date="2017-04" db="EMBL/GenBank/DDBJ databases">
        <title>Complete Genome Sequences of Twelve Strains of a Stable Defined Moderately Diverse Mouse Microbiota 2 (sDMDMm2).</title>
        <authorList>
            <person name="Uchimura Y."/>
            <person name="Wyss M."/>
            <person name="Brugiroux S."/>
            <person name="Limenitakis J.P."/>
            <person name="Stecher B."/>
            <person name="McCoy K.D."/>
            <person name="Macpherson A.J."/>
        </authorList>
    </citation>
    <scope>NUCLEOTIDE SEQUENCE</scope>
    <source>
        <strain evidence="3">YL58</strain>
    </source>
</reference>
<evidence type="ECO:0000313" key="4">
    <source>
        <dbReference type="Proteomes" id="UP000092574"/>
    </source>
</evidence>
<accession>A0A1C7IHQ8</accession>
<gene>
    <name evidence="3" type="ORF">A4V09_07065</name>
</gene>
<comment type="similarity">
    <text evidence="1">Belongs to the ABC transporter superfamily.</text>
</comment>
<dbReference type="InterPro" id="IPR027417">
    <property type="entry name" value="P-loop_NTPase"/>
</dbReference>
<dbReference type="EMBL" id="CP015405">
    <property type="protein sequence ID" value="ANU78588.1"/>
    <property type="molecule type" value="Genomic_DNA"/>
</dbReference>
<dbReference type="KEGG" id="byl:A4V09_07065"/>
<evidence type="ECO:0000313" key="3">
    <source>
        <dbReference type="EMBL" id="ANU78588.1"/>
    </source>
</evidence>
<organism evidence="3 4">
    <name type="scientific">Blautia pseudococcoides</name>
    <dbReference type="NCBI Taxonomy" id="1796616"/>
    <lineage>
        <taxon>Bacteria</taxon>
        <taxon>Bacillati</taxon>
        <taxon>Bacillota</taxon>
        <taxon>Clostridia</taxon>
        <taxon>Lachnospirales</taxon>
        <taxon>Lachnospiraceae</taxon>
        <taxon>Blautia</taxon>
    </lineage>
</organism>
<feature type="compositionally biased region" description="Basic and acidic residues" evidence="2">
    <location>
        <begin position="10"/>
        <end position="20"/>
    </location>
</feature>
<dbReference type="AlphaFoldDB" id="A0A1C7IHQ8"/>
<feature type="region of interest" description="Disordered" evidence="2">
    <location>
        <begin position="1"/>
        <end position="28"/>
    </location>
</feature>
<evidence type="ECO:0000256" key="1">
    <source>
        <dbReference type="ARBA" id="ARBA00005417"/>
    </source>
</evidence>
<dbReference type="STRING" id="1796616.A4V09_07065"/>
<dbReference type="PANTHER" id="PTHR42798:SF7">
    <property type="entry name" value="ALPHA-D-RIBOSE 1-METHYLPHOSPHONATE 5-TRIPHOSPHATE SYNTHASE SUBUNIT PHNL"/>
    <property type="match status" value="1"/>
</dbReference>
<evidence type="ECO:0000256" key="2">
    <source>
        <dbReference type="SAM" id="MobiDB-lite"/>
    </source>
</evidence>
<sequence length="79" mass="8637">MCIPLSPVFSKDEGEGHQFTDEPTGNLDSRTSQDVLGLIKVSSQNLGQTIVMITHNEEIAQQADRIIRIEDGKIVKGGE</sequence>
<dbReference type="SUPFAM" id="SSF52540">
    <property type="entry name" value="P-loop containing nucleoside triphosphate hydrolases"/>
    <property type="match status" value="1"/>
</dbReference>
<dbReference type="PANTHER" id="PTHR42798">
    <property type="entry name" value="LIPOPROTEIN-RELEASING SYSTEM ATP-BINDING PROTEIN LOLD"/>
    <property type="match status" value="1"/>
</dbReference>
<name>A0A1C7IHQ8_9FIRM</name>
<dbReference type="Gene3D" id="3.40.50.300">
    <property type="entry name" value="P-loop containing nucleotide triphosphate hydrolases"/>
    <property type="match status" value="1"/>
</dbReference>
<evidence type="ECO:0008006" key="5">
    <source>
        <dbReference type="Google" id="ProtNLM"/>
    </source>
</evidence>
<keyword evidence="4" id="KW-1185">Reference proteome</keyword>
<dbReference type="OrthoDB" id="2063970at2"/>